<reference evidence="1" key="1">
    <citation type="submission" date="2020-10" db="EMBL/GenBank/DDBJ databases">
        <authorList>
            <person name="Castelo-Branco R."/>
            <person name="Eusebio N."/>
            <person name="Adriana R."/>
            <person name="Vieira A."/>
            <person name="Brugerolle De Fraissinette N."/>
            <person name="Rezende De Castro R."/>
            <person name="Schneider M.P."/>
            <person name="Vasconcelos V."/>
            <person name="Leao P.N."/>
        </authorList>
    </citation>
    <scope>NUCLEOTIDE SEQUENCE</scope>
    <source>
        <strain evidence="1">LEGE 11467</strain>
    </source>
</reference>
<proteinExistence type="predicted"/>
<dbReference type="EMBL" id="JADEXN010000230">
    <property type="protein sequence ID" value="MBE9041675.1"/>
    <property type="molecule type" value="Genomic_DNA"/>
</dbReference>
<sequence length="69" mass="8295">DAQQLRDRLVRVEQLTFEQYLKAPDSKTLQHSRARLEQVRQLYQKAEHRYQRRAAQQELHEALESFAMG</sequence>
<evidence type="ECO:0000313" key="1">
    <source>
        <dbReference type="EMBL" id="MBE9041675.1"/>
    </source>
</evidence>
<dbReference type="Proteomes" id="UP000621799">
    <property type="component" value="Unassembled WGS sequence"/>
</dbReference>
<dbReference type="RefSeq" id="WP_264321874.1">
    <property type="nucleotide sequence ID" value="NZ_JADEXN010000230.1"/>
</dbReference>
<name>A0A928W1R4_9CYAN</name>
<protein>
    <submittedName>
        <fullName evidence="1">Uncharacterized protein</fullName>
    </submittedName>
</protein>
<feature type="non-terminal residue" evidence="1">
    <location>
        <position position="1"/>
    </location>
</feature>
<gene>
    <name evidence="1" type="ORF">IQ235_12880</name>
</gene>
<keyword evidence="2" id="KW-1185">Reference proteome</keyword>
<comment type="caution">
    <text evidence="1">The sequence shown here is derived from an EMBL/GenBank/DDBJ whole genome shotgun (WGS) entry which is preliminary data.</text>
</comment>
<dbReference type="AlphaFoldDB" id="A0A928W1R4"/>
<evidence type="ECO:0000313" key="2">
    <source>
        <dbReference type="Proteomes" id="UP000621799"/>
    </source>
</evidence>
<organism evidence="1 2">
    <name type="scientific">Zarconia navalis LEGE 11467</name>
    <dbReference type="NCBI Taxonomy" id="1828826"/>
    <lineage>
        <taxon>Bacteria</taxon>
        <taxon>Bacillati</taxon>
        <taxon>Cyanobacteriota</taxon>
        <taxon>Cyanophyceae</taxon>
        <taxon>Oscillatoriophycideae</taxon>
        <taxon>Oscillatoriales</taxon>
        <taxon>Oscillatoriales incertae sedis</taxon>
        <taxon>Zarconia</taxon>
        <taxon>Zarconia navalis</taxon>
    </lineage>
</organism>
<accession>A0A928W1R4</accession>